<accession>A0A5C6C857</accession>
<dbReference type="Proteomes" id="UP000319908">
    <property type="component" value="Unassembled WGS sequence"/>
</dbReference>
<organism evidence="1 2">
    <name type="scientific">Allorhodopirellula heiligendammensis</name>
    <dbReference type="NCBI Taxonomy" id="2714739"/>
    <lineage>
        <taxon>Bacteria</taxon>
        <taxon>Pseudomonadati</taxon>
        <taxon>Planctomycetota</taxon>
        <taxon>Planctomycetia</taxon>
        <taxon>Pirellulales</taxon>
        <taxon>Pirellulaceae</taxon>
        <taxon>Allorhodopirellula</taxon>
    </lineage>
</organism>
<dbReference type="EMBL" id="SJPU01000001">
    <property type="protein sequence ID" value="TWU19494.1"/>
    <property type="molecule type" value="Genomic_DNA"/>
</dbReference>
<evidence type="ECO:0000313" key="2">
    <source>
        <dbReference type="Proteomes" id="UP000319908"/>
    </source>
</evidence>
<evidence type="ECO:0000313" key="1">
    <source>
        <dbReference type="EMBL" id="TWU19494.1"/>
    </source>
</evidence>
<name>A0A5C6C857_9BACT</name>
<protein>
    <submittedName>
        <fullName evidence="1">Uncharacterized protein</fullName>
    </submittedName>
</protein>
<keyword evidence="2" id="KW-1185">Reference proteome</keyword>
<sequence>MLYSALRNIRLTTLTQPQHCLVRPLYRTGRLPGDRRLPLVLHSKFPCVLESIAMHAFEMTQGGSA</sequence>
<comment type="caution">
    <text evidence="1">The sequence shown here is derived from an EMBL/GenBank/DDBJ whole genome shotgun (WGS) entry which is preliminary data.</text>
</comment>
<proteinExistence type="predicted"/>
<dbReference type="AlphaFoldDB" id="A0A5C6C857"/>
<reference evidence="1 2" key="1">
    <citation type="journal article" date="2020" name="Antonie Van Leeuwenhoek">
        <title>Rhodopirellula heiligendammensis sp. nov., Rhodopirellula pilleata sp. nov., and Rhodopirellula solitaria sp. nov. isolated from natural or artificial marine surfaces in Northern Germany and California, USA, and emended description of the genus Rhodopirellula.</title>
        <authorList>
            <person name="Kallscheuer N."/>
            <person name="Wiegand S."/>
            <person name="Jogler M."/>
            <person name="Boedeker C."/>
            <person name="Peeters S.H."/>
            <person name="Rast P."/>
            <person name="Heuer A."/>
            <person name="Jetten M.S.M."/>
            <person name="Rohde M."/>
            <person name="Jogler C."/>
        </authorList>
    </citation>
    <scope>NUCLEOTIDE SEQUENCE [LARGE SCALE GENOMIC DNA]</scope>
    <source>
        <strain evidence="1 2">Poly21</strain>
    </source>
</reference>
<gene>
    <name evidence="1" type="ORF">Poly21_16670</name>
</gene>